<proteinExistence type="inferred from homology"/>
<feature type="transmembrane region" description="Helical" evidence="9">
    <location>
        <begin position="242"/>
        <end position="263"/>
    </location>
</feature>
<organism evidence="11 12">
    <name type="scientific">Wickerhamomyces ciferrii (strain ATCC 14091 / BCRC 22168 / CBS 111 / JCM 3599 / NBRC 0793 / NRRL Y-1031 F-60-10)</name>
    <name type="common">Yeast</name>
    <name type="synonym">Pichia ciferrii</name>
    <dbReference type="NCBI Taxonomy" id="1206466"/>
    <lineage>
        <taxon>Eukaryota</taxon>
        <taxon>Fungi</taxon>
        <taxon>Dikarya</taxon>
        <taxon>Ascomycota</taxon>
        <taxon>Saccharomycotina</taxon>
        <taxon>Saccharomycetes</taxon>
        <taxon>Phaffomycetales</taxon>
        <taxon>Wickerhamomycetaceae</taxon>
        <taxon>Wickerhamomyces</taxon>
    </lineage>
</organism>
<dbReference type="GO" id="GO:0016020">
    <property type="term" value="C:membrane"/>
    <property type="evidence" value="ECO:0007669"/>
    <property type="project" value="UniProtKB-SubCell"/>
</dbReference>
<dbReference type="NCBIfam" id="TIGR00913">
    <property type="entry name" value="2A0310"/>
    <property type="match status" value="1"/>
</dbReference>
<comment type="subcellular location">
    <subcellularLocation>
        <location evidence="1">Membrane</location>
        <topology evidence="1">Multi-pass membrane protein</topology>
    </subcellularLocation>
</comment>
<feature type="compositionally biased region" description="Basic and acidic residues" evidence="8">
    <location>
        <begin position="1"/>
        <end position="10"/>
    </location>
</feature>
<dbReference type="AlphaFoldDB" id="K0KEU3"/>
<feature type="compositionally biased region" description="Polar residues" evidence="8">
    <location>
        <begin position="14"/>
        <end position="43"/>
    </location>
</feature>
<feature type="transmembrane region" description="Helical" evidence="9">
    <location>
        <begin position="283"/>
        <end position="305"/>
    </location>
</feature>
<dbReference type="InterPro" id="IPR004762">
    <property type="entry name" value="Amino_acid_permease_fungi"/>
</dbReference>
<evidence type="ECO:0000256" key="7">
    <source>
        <dbReference type="ARBA" id="ARBA00023136"/>
    </source>
</evidence>
<evidence type="ECO:0000256" key="8">
    <source>
        <dbReference type="SAM" id="MobiDB-lite"/>
    </source>
</evidence>
<dbReference type="GO" id="GO:0015171">
    <property type="term" value="F:amino acid transmembrane transporter activity"/>
    <property type="evidence" value="ECO:0007669"/>
    <property type="project" value="TreeGrafter"/>
</dbReference>
<evidence type="ECO:0000256" key="4">
    <source>
        <dbReference type="ARBA" id="ARBA00022692"/>
    </source>
</evidence>
<evidence type="ECO:0000256" key="1">
    <source>
        <dbReference type="ARBA" id="ARBA00004141"/>
    </source>
</evidence>
<evidence type="ECO:0000256" key="9">
    <source>
        <dbReference type="SAM" id="Phobius"/>
    </source>
</evidence>
<feature type="transmembrane region" description="Helical" evidence="9">
    <location>
        <begin position="326"/>
        <end position="346"/>
    </location>
</feature>
<feature type="transmembrane region" description="Helical" evidence="9">
    <location>
        <begin position="180"/>
        <end position="201"/>
    </location>
</feature>
<keyword evidence="3" id="KW-0813">Transport</keyword>
<keyword evidence="7 9" id="KW-0472">Membrane</keyword>
<feature type="domain" description="Amino acid permease/ SLC12A" evidence="10">
    <location>
        <begin position="102"/>
        <end position="560"/>
    </location>
</feature>
<dbReference type="InterPro" id="IPR004841">
    <property type="entry name" value="AA-permease/SLC12A_dom"/>
</dbReference>
<feature type="transmembrane region" description="Helical" evidence="9">
    <location>
        <begin position="531"/>
        <end position="548"/>
    </location>
</feature>
<keyword evidence="12" id="KW-1185">Reference proteome</keyword>
<name>K0KEU3_WICCF</name>
<feature type="transmembrane region" description="Helical" evidence="9">
    <location>
        <begin position="498"/>
        <end position="519"/>
    </location>
</feature>
<feature type="transmembrane region" description="Helical" evidence="9">
    <location>
        <begin position="426"/>
        <end position="445"/>
    </location>
</feature>
<dbReference type="eggNOG" id="KOG1286">
    <property type="taxonomic scope" value="Eukaryota"/>
</dbReference>
<comment type="similarity">
    <text evidence="2">Belongs to the amino acid-polyamine-organocation (APC) superfamily. YAT (TC 2.A.3.10) family.</text>
</comment>
<dbReference type="InterPro" id="IPR050524">
    <property type="entry name" value="APC_YAT"/>
</dbReference>
<dbReference type="HOGENOM" id="CLU_007946_12_0_1"/>
<dbReference type="STRING" id="1206466.K0KEU3"/>
<dbReference type="PANTHER" id="PTHR43341:SF13">
    <property type="entry name" value="HISTIDINE PERMEASE"/>
    <property type="match status" value="1"/>
</dbReference>
<evidence type="ECO:0000313" key="11">
    <source>
        <dbReference type="EMBL" id="CCH41461.1"/>
    </source>
</evidence>
<evidence type="ECO:0000256" key="5">
    <source>
        <dbReference type="ARBA" id="ARBA00022970"/>
    </source>
</evidence>
<dbReference type="InterPro" id="IPR004840">
    <property type="entry name" value="Amino_acid_permease_CS"/>
</dbReference>
<keyword evidence="6 9" id="KW-1133">Transmembrane helix</keyword>
<sequence>MSNSDVESRKGSGITVNTSNNPGLGNEIYTDSNIETNEQNNGNGKLGKWQNFKDSFKEAIPENSESYIDKTELRDYNELTDVERAALNSSRTQMKKDLSTRHLMMIVIGGALGTGLFVNSGGSLNTGGPAALVIGWVIIATMMFSTMVALGELCVTFPVTGGFTTYATRFIDPSFGFAMGWNYALQWLILFPLELVAAAITIKYWNHKIDSDAWVAIFYVFVFILNMLDVKIYAETEVVMSLIKIIAAAGFFILGLVLIGGGGPSGGYIGGKYWENPGAFSHGFKGVCSVFVTAAFSFAGTELIAVMGSECSNPRETIPKAAKQTFWLLTIIYVTMLTLIGCLVPYNDSRLLNSDPDAKASISPFVIAIKNGGIKGLPSLMNAIILIAVLSVANSSVYASSRVFASLADIGHAPKILSYIDRRGRPLVATLFTLIFGLISFIASSSKQNEVFTWLSALSGLSTIFAWLSVCIAHLRFRRALYVQGRSTDELTYVSQTGVWGSVYGIFMNMLVLMGQFWVALFPTDKADAESFFSVWLSLVLFVVFYFGHKLWKKNWTLFIRAKDMDIDTGRKHIDMELLKQEIIFEKQRLANSPLYYRAYKYWC</sequence>
<feature type="region of interest" description="Disordered" evidence="8">
    <location>
        <begin position="1"/>
        <end position="46"/>
    </location>
</feature>
<feature type="transmembrane region" description="Helical" evidence="9">
    <location>
        <begin position="103"/>
        <end position="121"/>
    </location>
</feature>
<dbReference type="Pfam" id="PF00324">
    <property type="entry name" value="AA_permease"/>
    <property type="match status" value="1"/>
</dbReference>
<protein>
    <submittedName>
        <fullName evidence="11">Histidine permease</fullName>
    </submittedName>
</protein>
<comment type="caution">
    <text evidence="11">The sequence shown here is derived from an EMBL/GenBank/DDBJ whole genome shotgun (WGS) entry which is preliminary data.</text>
</comment>
<dbReference type="PIRSF" id="PIRSF006060">
    <property type="entry name" value="AA_transporter"/>
    <property type="match status" value="1"/>
</dbReference>
<reference evidence="11 12" key="1">
    <citation type="journal article" date="2012" name="Eukaryot. Cell">
        <title>Draft genome sequence of Wickerhamomyces ciferrii NRRL Y-1031 F-60-10.</title>
        <authorList>
            <person name="Schneider J."/>
            <person name="Andrea H."/>
            <person name="Blom J."/>
            <person name="Jaenicke S."/>
            <person name="Ruckert C."/>
            <person name="Schorsch C."/>
            <person name="Szczepanowski R."/>
            <person name="Farwick M."/>
            <person name="Goesmann A."/>
            <person name="Puhler A."/>
            <person name="Schaffer S."/>
            <person name="Tauch A."/>
            <person name="Kohler T."/>
            <person name="Brinkrolf K."/>
        </authorList>
    </citation>
    <scope>NUCLEOTIDE SEQUENCE [LARGE SCALE GENOMIC DNA]</scope>
    <source>
        <strain evidence="12">ATCC 14091 / BCRC 22168 / CBS 111 / JCM 3599 / NBRC 0793 / NRRL Y-1031 F-60-10</strain>
    </source>
</reference>
<dbReference type="Gene3D" id="1.20.1740.10">
    <property type="entry name" value="Amino acid/polyamine transporter I"/>
    <property type="match status" value="1"/>
</dbReference>
<dbReference type="EMBL" id="CAIF01000020">
    <property type="protein sequence ID" value="CCH41461.1"/>
    <property type="molecule type" value="Genomic_DNA"/>
</dbReference>
<evidence type="ECO:0000259" key="10">
    <source>
        <dbReference type="Pfam" id="PF00324"/>
    </source>
</evidence>
<gene>
    <name evidence="11" type="ORF">BN7_1002</name>
</gene>
<keyword evidence="5" id="KW-0029">Amino-acid transport</keyword>
<feature type="transmembrane region" description="Helical" evidence="9">
    <location>
        <begin position="451"/>
        <end position="477"/>
    </location>
</feature>
<accession>K0KEU3</accession>
<evidence type="ECO:0000256" key="6">
    <source>
        <dbReference type="ARBA" id="ARBA00022989"/>
    </source>
</evidence>
<dbReference type="PANTHER" id="PTHR43341">
    <property type="entry name" value="AMINO ACID PERMEASE"/>
    <property type="match status" value="1"/>
</dbReference>
<keyword evidence="4 9" id="KW-0812">Transmembrane</keyword>
<dbReference type="PROSITE" id="PS00218">
    <property type="entry name" value="AMINO_ACID_PERMEASE_1"/>
    <property type="match status" value="1"/>
</dbReference>
<evidence type="ECO:0000256" key="3">
    <source>
        <dbReference type="ARBA" id="ARBA00022448"/>
    </source>
</evidence>
<evidence type="ECO:0000256" key="2">
    <source>
        <dbReference type="ARBA" id="ARBA00006983"/>
    </source>
</evidence>
<dbReference type="FunCoup" id="K0KEU3">
    <property type="interactions" value="175"/>
</dbReference>
<feature type="transmembrane region" description="Helical" evidence="9">
    <location>
        <begin position="133"/>
        <end position="159"/>
    </location>
</feature>
<evidence type="ECO:0000313" key="12">
    <source>
        <dbReference type="Proteomes" id="UP000009328"/>
    </source>
</evidence>
<feature type="transmembrane region" description="Helical" evidence="9">
    <location>
        <begin position="213"/>
        <end position="230"/>
    </location>
</feature>
<dbReference type="InParanoid" id="K0KEU3"/>
<feature type="transmembrane region" description="Helical" evidence="9">
    <location>
        <begin position="383"/>
        <end position="405"/>
    </location>
</feature>
<dbReference type="Proteomes" id="UP000009328">
    <property type="component" value="Unassembled WGS sequence"/>
</dbReference>
<dbReference type="FunFam" id="1.20.1740.10:FF:000017">
    <property type="entry name" value="Amino acid permease"/>
    <property type="match status" value="1"/>
</dbReference>